<evidence type="ECO:0000256" key="6">
    <source>
        <dbReference type="ARBA" id="ARBA00022927"/>
    </source>
</evidence>
<evidence type="ECO:0000256" key="3">
    <source>
        <dbReference type="ARBA" id="ARBA00022448"/>
    </source>
</evidence>
<evidence type="ECO:0000313" key="11">
    <source>
        <dbReference type="EMBL" id="SFQ07465.1"/>
    </source>
</evidence>
<keyword evidence="8" id="KW-0811">Translocation</keyword>
<name>A0A1I5VIY5_9FIRM</name>
<evidence type="ECO:0000256" key="2">
    <source>
        <dbReference type="ARBA" id="ARBA00006742"/>
    </source>
</evidence>
<sequence length="100" mass="11308">MPPQEASTTALLIQSLLPFVMLIVIFYFMIIRPQRKREKETREMLASLKVGDNVTTIGGICGKIVRIRDDIITIEVGPDKVKLVLERWAIRSVDKPISAD</sequence>
<gene>
    <name evidence="11" type="ORF">SAMN05444406_11146</name>
</gene>
<dbReference type="SMART" id="SM01323">
    <property type="entry name" value="YajC"/>
    <property type="match status" value="1"/>
</dbReference>
<evidence type="ECO:0000256" key="10">
    <source>
        <dbReference type="SAM" id="Phobius"/>
    </source>
</evidence>
<dbReference type="PANTHER" id="PTHR33909">
    <property type="entry name" value="SEC TRANSLOCON ACCESSORY COMPLEX SUBUNIT YAJC"/>
    <property type="match status" value="1"/>
</dbReference>
<evidence type="ECO:0000256" key="9">
    <source>
        <dbReference type="ARBA" id="ARBA00023136"/>
    </source>
</evidence>
<dbReference type="STRING" id="937334.SAMN05444406_11146"/>
<comment type="similarity">
    <text evidence="2">Belongs to the YajC family.</text>
</comment>
<keyword evidence="9 10" id="KW-0472">Membrane</keyword>
<reference evidence="11 12" key="1">
    <citation type="submission" date="2016-10" db="EMBL/GenBank/DDBJ databases">
        <authorList>
            <person name="de Groot N.N."/>
        </authorList>
    </citation>
    <scope>NUCLEOTIDE SEQUENCE [LARGE SCALE GENOMIC DNA]</scope>
    <source>
        <strain evidence="11 12">DSM 20678</strain>
    </source>
</reference>
<dbReference type="GO" id="GO:0015031">
    <property type="term" value="P:protein transport"/>
    <property type="evidence" value="ECO:0007669"/>
    <property type="project" value="UniProtKB-KW"/>
</dbReference>
<dbReference type="Proteomes" id="UP000198577">
    <property type="component" value="Unassembled WGS sequence"/>
</dbReference>
<evidence type="ECO:0000256" key="5">
    <source>
        <dbReference type="ARBA" id="ARBA00022692"/>
    </source>
</evidence>
<accession>A0A1I5VIY5</accession>
<keyword evidence="3" id="KW-0813">Transport</keyword>
<dbReference type="OrthoDB" id="9800132at2"/>
<dbReference type="PANTHER" id="PTHR33909:SF1">
    <property type="entry name" value="SEC TRANSLOCON ACCESSORY COMPLEX SUBUNIT YAJC"/>
    <property type="match status" value="1"/>
</dbReference>
<evidence type="ECO:0000256" key="8">
    <source>
        <dbReference type="ARBA" id="ARBA00023010"/>
    </source>
</evidence>
<dbReference type="GO" id="GO:0005886">
    <property type="term" value="C:plasma membrane"/>
    <property type="evidence" value="ECO:0007669"/>
    <property type="project" value="UniProtKB-SubCell"/>
</dbReference>
<evidence type="ECO:0000256" key="4">
    <source>
        <dbReference type="ARBA" id="ARBA00022475"/>
    </source>
</evidence>
<feature type="transmembrane region" description="Helical" evidence="10">
    <location>
        <begin position="12"/>
        <end position="30"/>
    </location>
</feature>
<dbReference type="RefSeq" id="WP_025747688.1">
    <property type="nucleotide sequence ID" value="NZ_FOXR01000011.1"/>
</dbReference>
<dbReference type="InterPro" id="IPR003849">
    <property type="entry name" value="Preprotein_translocase_YajC"/>
</dbReference>
<dbReference type="EMBL" id="FOXR01000011">
    <property type="protein sequence ID" value="SFQ07465.1"/>
    <property type="molecule type" value="Genomic_DNA"/>
</dbReference>
<proteinExistence type="inferred from homology"/>
<keyword evidence="4" id="KW-1003">Cell membrane</keyword>
<evidence type="ECO:0000313" key="12">
    <source>
        <dbReference type="Proteomes" id="UP000198577"/>
    </source>
</evidence>
<comment type="subcellular location">
    <subcellularLocation>
        <location evidence="1">Cell membrane</location>
        <topology evidence="1">Single-pass membrane protein</topology>
    </subcellularLocation>
</comment>
<protein>
    <submittedName>
        <fullName evidence="11">Protein translocase subunit yajC</fullName>
    </submittedName>
</protein>
<evidence type="ECO:0000256" key="1">
    <source>
        <dbReference type="ARBA" id="ARBA00004162"/>
    </source>
</evidence>
<keyword evidence="7 10" id="KW-1133">Transmembrane helix</keyword>
<dbReference type="Pfam" id="PF02699">
    <property type="entry name" value="YajC"/>
    <property type="match status" value="1"/>
</dbReference>
<organism evidence="11 12">
    <name type="scientific">Caldicoprobacter faecalis</name>
    <dbReference type="NCBI Taxonomy" id="937334"/>
    <lineage>
        <taxon>Bacteria</taxon>
        <taxon>Bacillati</taxon>
        <taxon>Bacillota</taxon>
        <taxon>Clostridia</taxon>
        <taxon>Caldicoprobacterales</taxon>
        <taxon>Caldicoprobacteraceae</taxon>
        <taxon>Caldicoprobacter</taxon>
    </lineage>
</organism>
<keyword evidence="6" id="KW-0653">Protein transport</keyword>
<evidence type="ECO:0000256" key="7">
    <source>
        <dbReference type="ARBA" id="ARBA00022989"/>
    </source>
</evidence>
<dbReference type="NCBIfam" id="TIGR00739">
    <property type="entry name" value="yajC"/>
    <property type="match status" value="1"/>
</dbReference>
<keyword evidence="12" id="KW-1185">Reference proteome</keyword>
<keyword evidence="5 10" id="KW-0812">Transmembrane</keyword>
<dbReference type="PRINTS" id="PR01853">
    <property type="entry name" value="YAJCTRNLCASE"/>
</dbReference>
<dbReference type="AlphaFoldDB" id="A0A1I5VIY5"/>